<dbReference type="AlphaFoldDB" id="A0ABD2A0G6"/>
<name>A0ABD2A0G6_VESSQ</name>
<keyword evidence="3" id="KW-1185">Reference proteome</keyword>
<comment type="caution">
    <text evidence="2">The sequence shown here is derived from an EMBL/GenBank/DDBJ whole genome shotgun (WGS) entry which is preliminary data.</text>
</comment>
<feature type="non-terminal residue" evidence="2">
    <location>
        <position position="224"/>
    </location>
</feature>
<reference evidence="2 3" key="1">
    <citation type="journal article" date="2024" name="Ann. Entomol. Soc. Am.">
        <title>Genomic analyses of the southern and eastern yellowjacket wasps (Hymenoptera: Vespidae) reveal evolutionary signatures of social life.</title>
        <authorList>
            <person name="Catto M.A."/>
            <person name="Caine P.B."/>
            <person name="Orr S.E."/>
            <person name="Hunt B.G."/>
            <person name="Goodisman M.A.D."/>
        </authorList>
    </citation>
    <scope>NUCLEOTIDE SEQUENCE [LARGE SCALE GENOMIC DNA]</scope>
    <source>
        <strain evidence="2">233</strain>
        <tissue evidence="2">Head and thorax</tissue>
    </source>
</reference>
<evidence type="ECO:0000313" key="3">
    <source>
        <dbReference type="Proteomes" id="UP001607302"/>
    </source>
</evidence>
<feature type="compositionally biased region" description="Basic and acidic residues" evidence="1">
    <location>
        <begin position="122"/>
        <end position="131"/>
    </location>
</feature>
<dbReference type="EMBL" id="JAUDFV010000157">
    <property type="protein sequence ID" value="KAL2714088.1"/>
    <property type="molecule type" value="Genomic_DNA"/>
</dbReference>
<sequence length="224" mass="25521">MIKRTVESGIRGVSITNGTFASREIHSVKAATATGGARELSREREGEKKQMEKDLKLALYRVKKRIACMGSREFSALWRELILGGQRVESTATKYTPFSSLSTVLLGLHLKTLKVLAKRKVRKEESTEERRERRRKKKGKRKSTKEVFTSLAAELGTARFPPTRTPLLIKRNKVLSSLRWESRTMYLNVFASGISRERVQFHKGNVEHWLVDIAFHGLFATAAF</sequence>
<protein>
    <submittedName>
        <fullName evidence="2">Uncharacterized protein</fullName>
    </submittedName>
</protein>
<feature type="compositionally biased region" description="Basic residues" evidence="1">
    <location>
        <begin position="132"/>
        <end position="143"/>
    </location>
</feature>
<gene>
    <name evidence="2" type="ORF">V1478_016645</name>
</gene>
<organism evidence="2 3">
    <name type="scientific">Vespula squamosa</name>
    <name type="common">Southern yellow jacket</name>
    <name type="synonym">Wasp</name>
    <dbReference type="NCBI Taxonomy" id="30214"/>
    <lineage>
        <taxon>Eukaryota</taxon>
        <taxon>Metazoa</taxon>
        <taxon>Ecdysozoa</taxon>
        <taxon>Arthropoda</taxon>
        <taxon>Hexapoda</taxon>
        <taxon>Insecta</taxon>
        <taxon>Pterygota</taxon>
        <taxon>Neoptera</taxon>
        <taxon>Endopterygota</taxon>
        <taxon>Hymenoptera</taxon>
        <taxon>Apocrita</taxon>
        <taxon>Aculeata</taxon>
        <taxon>Vespoidea</taxon>
        <taxon>Vespidae</taxon>
        <taxon>Vespinae</taxon>
        <taxon>Vespula</taxon>
    </lineage>
</organism>
<feature type="region of interest" description="Disordered" evidence="1">
    <location>
        <begin position="121"/>
        <end position="143"/>
    </location>
</feature>
<proteinExistence type="predicted"/>
<evidence type="ECO:0000256" key="1">
    <source>
        <dbReference type="SAM" id="MobiDB-lite"/>
    </source>
</evidence>
<dbReference type="Proteomes" id="UP001607302">
    <property type="component" value="Unassembled WGS sequence"/>
</dbReference>
<accession>A0ABD2A0G6</accession>
<evidence type="ECO:0000313" key="2">
    <source>
        <dbReference type="EMBL" id="KAL2714088.1"/>
    </source>
</evidence>